<dbReference type="EMBL" id="CP012333">
    <property type="protein sequence ID" value="AKU97426.1"/>
    <property type="molecule type" value="Genomic_DNA"/>
</dbReference>
<gene>
    <name evidence="2" type="ORF">AKJ09_04090</name>
</gene>
<evidence type="ECO:0000256" key="1">
    <source>
        <dbReference type="SAM" id="MobiDB-lite"/>
    </source>
</evidence>
<organism evidence="2 3">
    <name type="scientific">Labilithrix luteola</name>
    <dbReference type="NCBI Taxonomy" id="1391654"/>
    <lineage>
        <taxon>Bacteria</taxon>
        <taxon>Pseudomonadati</taxon>
        <taxon>Myxococcota</taxon>
        <taxon>Polyangia</taxon>
        <taxon>Polyangiales</taxon>
        <taxon>Labilitrichaceae</taxon>
        <taxon>Labilithrix</taxon>
    </lineage>
</organism>
<dbReference type="STRING" id="1391654.AKJ09_04090"/>
<proteinExistence type="predicted"/>
<evidence type="ECO:0000313" key="2">
    <source>
        <dbReference type="EMBL" id="AKU97426.1"/>
    </source>
</evidence>
<sequence>MLVACHRETSQERRRATVASVTDVDAGGPLPIPSSPSAPIDAGTQADAASATPDRPQKVEVGGESTLVRSMCLVQAACAKAGRLDRTAFVDVEPGGGQSCEESRPTVSCGVLAESGIGKGFLEEAGFGPVCACGVTRATDVPREGGGRPRGEAKAAIRTLAGKGPVPCANFEPAARLAYQIWCDTYRGDGTLEERSYFGQVNGGGERVWFQKLDRSGKATEEFRDCDSGHH</sequence>
<accession>A0A0K1PVM4</accession>
<evidence type="ECO:0000313" key="3">
    <source>
        <dbReference type="Proteomes" id="UP000064967"/>
    </source>
</evidence>
<dbReference type="KEGG" id="llu:AKJ09_04090"/>
<dbReference type="AlphaFoldDB" id="A0A0K1PVM4"/>
<name>A0A0K1PVM4_9BACT</name>
<reference evidence="2 3" key="1">
    <citation type="submission" date="2015-08" db="EMBL/GenBank/DDBJ databases">
        <authorList>
            <person name="Babu N.S."/>
            <person name="Beckwith C.J."/>
            <person name="Beseler K.G."/>
            <person name="Brison A."/>
            <person name="Carone J.V."/>
            <person name="Caskin T.P."/>
            <person name="Diamond M."/>
            <person name="Durham M.E."/>
            <person name="Foxe J.M."/>
            <person name="Go M."/>
            <person name="Henderson B.A."/>
            <person name="Jones I.B."/>
            <person name="McGettigan J.A."/>
            <person name="Micheletti S.J."/>
            <person name="Nasrallah M.E."/>
            <person name="Ortiz D."/>
            <person name="Piller C.R."/>
            <person name="Privatt S.R."/>
            <person name="Schneider S.L."/>
            <person name="Sharp S."/>
            <person name="Smith T.C."/>
            <person name="Stanton J.D."/>
            <person name="Ullery H.E."/>
            <person name="Wilson R.J."/>
            <person name="Serrano M.G."/>
            <person name="Buck G."/>
            <person name="Lee V."/>
            <person name="Wang Y."/>
            <person name="Carvalho R."/>
            <person name="Voegtly L."/>
            <person name="Shi R."/>
            <person name="Duckworth R."/>
            <person name="Johnson A."/>
            <person name="Loviza R."/>
            <person name="Walstead R."/>
            <person name="Shah Z."/>
            <person name="Kiflezghi M."/>
            <person name="Wade K."/>
            <person name="Ball S.L."/>
            <person name="Bradley K.W."/>
            <person name="Asai D.J."/>
            <person name="Bowman C.A."/>
            <person name="Russell D.A."/>
            <person name="Pope W.H."/>
            <person name="Jacobs-Sera D."/>
            <person name="Hendrix R.W."/>
            <person name="Hatfull G.F."/>
        </authorList>
    </citation>
    <scope>NUCLEOTIDE SEQUENCE [LARGE SCALE GENOMIC DNA]</scope>
    <source>
        <strain evidence="2 3">DSM 27648</strain>
    </source>
</reference>
<feature type="region of interest" description="Disordered" evidence="1">
    <location>
        <begin position="1"/>
        <end position="62"/>
    </location>
</feature>
<dbReference type="Proteomes" id="UP000064967">
    <property type="component" value="Chromosome"/>
</dbReference>
<feature type="compositionally biased region" description="Basic and acidic residues" evidence="1">
    <location>
        <begin position="1"/>
        <end position="15"/>
    </location>
</feature>
<protein>
    <submittedName>
        <fullName evidence="2">Uncharacterized protein</fullName>
    </submittedName>
</protein>
<keyword evidence="3" id="KW-1185">Reference proteome</keyword>